<dbReference type="Gene3D" id="1.20.1560.10">
    <property type="entry name" value="ABC transporter type 1, transmembrane domain"/>
    <property type="match status" value="2"/>
</dbReference>
<dbReference type="InterPro" id="IPR001650">
    <property type="entry name" value="Helicase_C-like"/>
</dbReference>
<evidence type="ECO:0000259" key="14">
    <source>
        <dbReference type="PROSITE" id="PS51194"/>
    </source>
</evidence>
<feature type="domain" description="ABC transmembrane type-1" evidence="13">
    <location>
        <begin position="993"/>
        <end position="1268"/>
    </location>
</feature>
<dbReference type="PANTHER" id="PTHR24223">
    <property type="entry name" value="ATP-BINDING CASSETTE SUB-FAMILY C"/>
    <property type="match status" value="1"/>
</dbReference>
<dbReference type="SUPFAM" id="SSF52540">
    <property type="entry name" value="P-loop containing nucleoside triphosphate hydrolases"/>
    <property type="match status" value="3"/>
</dbReference>
<keyword evidence="7 11" id="KW-1133">Transmembrane helix</keyword>
<dbReference type="InterPro" id="IPR003439">
    <property type="entry name" value="ABC_transporter-like_ATP-bd"/>
</dbReference>
<evidence type="ECO:0000256" key="10">
    <source>
        <dbReference type="SAM" id="MobiDB-lite"/>
    </source>
</evidence>
<protein>
    <submittedName>
        <fullName evidence="15">ABC transporter</fullName>
    </submittedName>
</protein>
<feature type="transmembrane region" description="Helical" evidence="11">
    <location>
        <begin position="579"/>
        <end position="600"/>
    </location>
</feature>
<evidence type="ECO:0000256" key="8">
    <source>
        <dbReference type="ARBA" id="ARBA00023026"/>
    </source>
</evidence>
<evidence type="ECO:0000256" key="1">
    <source>
        <dbReference type="ARBA" id="ARBA00004141"/>
    </source>
</evidence>
<feature type="domain" description="ABC transporter" evidence="12">
    <location>
        <begin position="697"/>
        <end position="927"/>
    </location>
</feature>
<keyword evidence="5" id="KW-0547">Nucleotide-binding</keyword>
<feature type="domain" description="ABC transmembrane type-1" evidence="13">
    <location>
        <begin position="349"/>
        <end position="636"/>
    </location>
</feature>
<dbReference type="CDD" id="cd18597">
    <property type="entry name" value="ABC_6TM_YOR1_D1_like"/>
    <property type="match status" value="1"/>
</dbReference>
<dbReference type="SMART" id="SM00490">
    <property type="entry name" value="HELICc"/>
    <property type="match status" value="1"/>
</dbReference>
<dbReference type="Proteomes" id="UP000683000">
    <property type="component" value="Unassembled WGS sequence"/>
</dbReference>
<feature type="transmembrane region" description="Helical" evidence="11">
    <location>
        <begin position="1024"/>
        <end position="1057"/>
    </location>
</feature>
<dbReference type="EMBL" id="JAGFBS010000022">
    <property type="protein sequence ID" value="KAG6373405.1"/>
    <property type="molecule type" value="Genomic_DNA"/>
</dbReference>
<keyword evidence="6" id="KW-0067">ATP-binding</keyword>
<evidence type="ECO:0000259" key="13">
    <source>
        <dbReference type="PROSITE" id="PS50929"/>
    </source>
</evidence>
<dbReference type="OrthoDB" id="6500128at2759"/>
<reference evidence="15" key="1">
    <citation type="submission" date="2021-03" db="EMBL/GenBank/DDBJ databases">
        <title>Evolutionary innovations through gain and loss of genes in the ectomycorrhizal Boletales.</title>
        <authorList>
            <person name="Wu G."/>
            <person name="Miyauchi S."/>
            <person name="Morin E."/>
            <person name="Yang Z.-L."/>
            <person name="Xu J."/>
            <person name="Martin F.M."/>
        </authorList>
    </citation>
    <scope>NUCLEOTIDE SEQUENCE</scope>
    <source>
        <strain evidence="15">BR01</strain>
    </source>
</reference>
<dbReference type="PROSITE" id="PS50893">
    <property type="entry name" value="ABC_TRANSPORTER_2"/>
    <property type="match status" value="2"/>
</dbReference>
<dbReference type="CDD" id="cd18606">
    <property type="entry name" value="ABC_6TM_YOR1_D2_like"/>
    <property type="match status" value="1"/>
</dbReference>
<dbReference type="FunFam" id="3.40.50.300:FF:000997">
    <property type="entry name" value="Multidrug resistance-associated protein 1"/>
    <property type="match status" value="1"/>
</dbReference>
<dbReference type="InterPro" id="IPR011527">
    <property type="entry name" value="ABC1_TM_dom"/>
</dbReference>
<dbReference type="Pfam" id="PF00664">
    <property type="entry name" value="ABC_membrane"/>
    <property type="match status" value="2"/>
</dbReference>
<evidence type="ECO:0000256" key="2">
    <source>
        <dbReference type="ARBA" id="ARBA00009726"/>
    </source>
</evidence>
<dbReference type="GO" id="GO:0005524">
    <property type="term" value="F:ATP binding"/>
    <property type="evidence" value="ECO:0007669"/>
    <property type="project" value="UniProtKB-KW"/>
</dbReference>
<keyword evidence="3" id="KW-0813">Transport</keyword>
<feature type="transmembrane region" description="Helical" evidence="11">
    <location>
        <begin position="1217"/>
        <end position="1237"/>
    </location>
</feature>
<dbReference type="PROSITE" id="PS00211">
    <property type="entry name" value="ABC_TRANSPORTER_1"/>
    <property type="match status" value="2"/>
</dbReference>
<dbReference type="CDD" id="cd03250">
    <property type="entry name" value="ABCC_MRP_domain1"/>
    <property type="match status" value="1"/>
</dbReference>
<evidence type="ECO:0000256" key="7">
    <source>
        <dbReference type="ARBA" id="ARBA00022989"/>
    </source>
</evidence>
<dbReference type="GO" id="GO:0016887">
    <property type="term" value="F:ATP hydrolysis activity"/>
    <property type="evidence" value="ECO:0007669"/>
    <property type="project" value="InterPro"/>
</dbReference>
<dbReference type="SMART" id="SM00382">
    <property type="entry name" value="AAA"/>
    <property type="match status" value="2"/>
</dbReference>
<evidence type="ECO:0000313" key="15">
    <source>
        <dbReference type="EMBL" id="KAG6373405.1"/>
    </source>
</evidence>
<evidence type="ECO:0000256" key="9">
    <source>
        <dbReference type="ARBA" id="ARBA00023136"/>
    </source>
</evidence>
<dbReference type="InterPro" id="IPR050173">
    <property type="entry name" value="ABC_transporter_C-like"/>
</dbReference>
<dbReference type="FunFam" id="1.20.1560.10:FF:000061">
    <property type="entry name" value="ATP-binding cassette transporter YOR1"/>
    <property type="match status" value="1"/>
</dbReference>
<dbReference type="FunFam" id="3.40.50.300:FF:000565">
    <property type="entry name" value="ABC bile acid transporter"/>
    <property type="match status" value="1"/>
</dbReference>
<dbReference type="GO" id="GO:0140359">
    <property type="term" value="F:ABC-type transporter activity"/>
    <property type="evidence" value="ECO:0007669"/>
    <property type="project" value="InterPro"/>
</dbReference>
<feature type="region of interest" description="Disordered" evidence="10">
    <location>
        <begin position="675"/>
        <end position="714"/>
    </location>
</feature>
<organism evidence="15 16">
    <name type="scientific">Boletus reticuloceps</name>
    <dbReference type="NCBI Taxonomy" id="495285"/>
    <lineage>
        <taxon>Eukaryota</taxon>
        <taxon>Fungi</taxon>
        <taxon>Dikarya</taxon>
        <taxon>Basidiomycota</taxon>
        <taxon>Agaricomycotina</taxon>
        <taxon>Agaricomycetes</taxon>
        <taxon>Agaricomycetidae</taxon>
        <taxon>Boletales</taxon>
        <taxon>Boletineae</taxon>
        <taxon>Boletaceae</taxon>
        <taxon>Boletoideae</taxon>
        <taxon>Boletus</taxon>
    </lineage>
</organism>
<feature type="domain" description="ABC transporter" evidence="12">
    <location>
        <begin position="1306"/>
        <end position="1557"/>
    </location>
</feature>
<evidence type="ECO:0000259" key="12">
    <source>
        <dbReference type="PROSITE" id="PS50893"/>
    </source>
</evidence>
<name>A0A8I2YJS0_9AGAM</name>
<feature type="compositionally biased region" description="Basic residues" evidence="10">
    <location>
        <begin position="693"/>
        <end position="703"/>
    </location>
</feature>
<evidence type="ECO:0000256" key="5">
    <source>
        <dbReference type="ARBA" id="ARBA00022741"/>
    </source>
</evidence>
<evidence type="ECO:0000256" key="6">
    <source>
        <dbReference type="ARBA" id="ARBA00022840"/>
    </source>
</evidence>
<dbReference type="CDD" id="cd03244">
    <property type="entry name" value="ABCC_MRP_domain2"/>
    <property type="match status" value="1"/>
</dbReference>
<feature type="transmembrane region" description="Helical" evidence="11">
    <location>
        <begin position="981"/>
        <end position="1004"/>
    </location>
</feature>
<evidence type="ECO:0000256" key="3">
    <source>
        <dbReference type="ARBA" id="ARBA00022448"/>
    </source>
</evidence>
<dbReference type="GO" id="GO:0016020">
    <property type="term" value="C:membrane"/>
    <property type="evidence" value="ECO:0007669"/>
    <property type="project" value="UniProtKB-SubCell"/>
</dbReference>
<dbReference type="CDD" id="cd18787">
    <property type="entry name" value="SF2_C_DEAD"/>
    <property type="match status" value="1"/>
</dbReference>
<dbReference type="FunFam" id="1.20.1560.10:FF:000010">
    <property type="entry name" value="Multidrug resistance-associated ABC transporter"/>
    <property type="match status" value="1"/>
</dbReference>
<keyword evidence="4 11" id="KW-0812">Transmembrane</keyword>
<evidence type="ECO:0000313" key="16">
    <source>
        <dbReference type="Proteomes" id="UP000683000"/>
    </source>
</evidence>
<dbReference type="PROSITE" id="PS51194">
    <property type="entry name" value="HELICASE_CTER"/>
    <property type="match status" value="1"/>
</dbReference>
<comment type="subcellular location">
    <subcellularLocation>
        <location evidence="1">Membrane</location>
        <topology evidence="1">Multi-pass membrane protein</topology>
    </subcellularLocation>
</comment>
<accession>A0A8I2YJS0</accession>
<keyword evidence="16" id="KW-1185">Reference proteome</keyword>
<dbReference type="InterPro" id="IPR003593">
    <property type="entry name" value="AAA+_ATPase"/>
</dbReference>
<feature type="domain" description="Helicase C-terminal" evidence="14">
    <location>
        <begin position="1"/>
        <end position="163"/>
    </location>
</feature>
<gene>
    <name evidence="15" type="ORF">JVT61DRAFT_6554</name>
</gene>
<sequence length="1573" mass="175934">MLLYLLYNRNIRNALIFTKSSESTTRLVFLLECFEELRATERARVTVRAYSSDLLAGERKTILEKFKAQEVHVLICSDLISRGIDISHVSHVVSYDTPVDMRKYVHRVGRTARAGRDGDAWTLVEEQEARYFKAMLRGHDHLQKVKREKVARSEIQPFMENYQEASFLSRSFSDMSHSEHKFEGNTIAEEQADGPKSDATRASIFCSFLSIKNPNPPPPKASIHDAELTPEASAGFFSRLWFMWLTPLLSLGFARPLEASDLYKLPDDRSSTRVANAILTSFERRRREAAIYNERLANGQVGPGIRSLLWSIRGVRAERERLWREKEGKRKASLILAMNDSVKWYFWSAGILKVIGDTAQVTSPLVVKAIITFAAESYAGHIVGTPTPPIGTGIGLCFALFALQLISSWSTQHFFYRSMACGVLLRGGLITAIYSQALSLSSRARVQMTNGRLVNHISTDISRIDFCAGYFHMSWTAPIQLTICLILLLVNLGPSALAGFALLIVATPVNTMIMKRLFSIRIKSMAWTDKRSKLLQEMLSGMRVIKLFSWEIPFLKRISEYRKLETAYIRTLLVLRSGLTAFAISLPTLAAVIAFITYSLTGHPLSAANIFSSLTLFQLIRFPLMLLPMSLSSIADASTACQRLYDVFEAETLDRTMPRNNNLDMAVRIAGADFTWDSPPPRPEDPNTINGRKGMHNRMKTRSKSTPPQTPQPVDEANIFKLRGVNMEIPRGKLVGIVGAVGAGKTSLLQGLIGEMRRIAGTVEFGGTVAYCAQTPWIQNATIRENICFGQPFEEEKYWKAVRDSCLERDLQMLPNYDLTEVGEKGISLSGGQKQRINICRAIYFNSDIMIFDDPLSALDAHVGKDVFSNVLKSGTAGKTRILVTHALHFLPEVDYIYTLVDGKIAERGTFESLMASNGAFCKFIEEFGSQQNDSDKNAREKVEMVRDDKKEQNVGIKGKAMMQEEERNTGAISFMVYREYLFAGNGVVVVPILFLSLILMQGANVMSSYWLVYWEEMKWNYPQGFYMGIYAFLGVSQSLAMFLMGSSFAILAYYASQNLHERAITRVLYAPISFFETTPLGRIMNRFAKDIDTIDNLVNDSLRMLSATLSSIIGAIILISIVLPWFLLVVFFILTCYFYAAFFYRASARELKRLDAILRGSLYAHFSESLSGLTTISAYGETDRFKKENAELVDVENRAYWLTVTNQRWLGMRLDFLGAILTFAVAMLTVGTRFSISAGQTGVVLSYILMVQQSFGWMVRQLAEVENDMNAVERIVHYANELEQEAPHQVKDGATPTSWPHEGRIVMKDIFMKYRPDLPPVLKGLSVDIAPGEKIGIVGRTGAGKSSVMTALYRLVELSSGSIRIDGVDISTVGLEQLRKGLAIIPQDAFLFSGTLRSNLDPFGLYDDVRLWDALKRAHLVDTGEKRPSLSQTSSQGDAQAVASRFDLDTPIDSEGSNLSVGQRSLVSLARALVHEAKILVLDEATASVDYETDGKIQNTIATEFKERTILCIAHRLRTIISYDRVCVLDAGTITEFDTPANLFNIPDGIFRGMCDRSSISLEDILSKQSQA</sequence>
<proteinExistence type="inferred from homology"/>
<dbReference type="SUPFAM" id="SSF90123">
    <property type="entry name" value="ABC transporter transmembrane region"/>
    <property type="match status" value="2"/>
</dbReference>
<keyword evidence="9 11" id="KW-0472">Membrane</keyword>
<comment type="similarity">
    <text evidence="2">Belongs to the ABC transporter superfamily. ABCC family. Conjugate transporter (TC 3.A.1.208) subfamily.</text>
</comment>
<feature type="transmembrane region" description="Helical" evidence="11">
    <location>
        <begin position="1126"/>
        <end position="1145"/>
    </location>
</feature>
<dbReference type="InterPro" id="IPR036640">
    <property type="entry name" value="ABC1_TM_sf"/>
</dbReference>
<feature type="transmembrane region" description="Helical" evidence="11">
    <location>
        <begin position="479"/>
        <end position="506"/>
    </location>
</feature>
<dbReference type="Pfam" id="PF00005">
    <property type="entry name" value="ABC_tran"/>
    <property type="match status" value="2"/>
</dbReference>
<keyword evidence="8" id="KW-0843">Virulence</keyword>
<dbReference type="PROSITE" id="PS50929">
    <property type="entry name" value="ABC_TM1F"/>
    <property type="match status" value="2"/>
</dbReference>
<dbReference type="PANTHER" id="PTHR24223:SF456">
    <property type="entry name" value="MULTIDRUG RESISTANCE-ASSOCIATED PROTEIN LETHAL(2)03659"/>
    <property type="match status" value="1"/>
</dbReference>
<dbReference type="InterPro" id="IPR027417">
    <property type="entry name" value="P-loop_NTPase"/>
</dbReference>
<evidence type="ECO:0000256" key="11">
    <source>
        <dbReference type="SAM" id="Phobius"/>
    </source>
</evidence>
<dbReference type="Pfam" id="PF00271">
    <property type="entry name" value="Helicase_C"/>
    <property type="match status" value="1"/>
</dbReference>
<dbReference type="InterPro" id="IPR017871">
    <property type="entry name" value="ABC_transporter-like_CS"/>
</dbReference>
<comment type="caution">
    <text evidence="15">The sequence shown here is derived from an EMBL/GenBank/DDBJ whole genome shotgun (WGS) entry which is preliminary data.</text>
</comment>
<dbReference type="Gene3D" id="3.40.50.300">
    <property type="entry name" value="P-loop containing nucleotide triphosphate hydrolases"/>
    <property type="match status" value="3"/>
</dbReference>
<evidence type="ECO:0000256" key="4">
    <source>
        <dbReference type="ARBA" id="ARBA00022692"/>
    </source>
</evidence>